<dbReference type="Pfam" id="PF01789">
    <property type="entry name" value="PsbP"/>
    <property type="match status" value="1"/>
</dbReference>
<protein>
    <recommendedName>
        <fullName evidence="2">PsbP C-terminal domain-containing protein</fullName>
    </recommendedName>
</protein>
<feature type="domain" description="PsbP C-terminal" evidence="2">
    <location>
        <begin position="63"/>
        <end position="215"/>
    </location>
</feature>
<comment type="caution">
    <text evidence="3">The sequence shown here is derived from an EMBL/GenBank/DDBJ whole genome shotgun (WGS) entry which is preliminary data.</text>
</comment>
<dbReference type="GO" id="GO:0019898">
    <property type="term" value="C:extrinsic component of membrane"/>
    <property type="evidence" value="ECO:0007669"/>
    <property type="project" value="InterPro"/>
</dbReference>
<organism evidence="3 4">
    <name type="scientific">Candidatus Nealsonbacteria bacterium RIFCSPLOWO2_01_FULL_43_32</name>
    <dbReference type="NCBI Taxonomy" id="1801672"/>
    <lineage>
        <taxon>Bacteria</taxon>
        <taxon>Candidatus Nealsoniibacteriota</taxon>
    </lineage>
</organism>
<keyword evidence="1" id="KW-0812">Transmembrane</keyword>
<evidence type="ECO:0000259" key="2">
    <source>
        <dbReference type="Pfam" id="PF01789"/>
    </source>
</evidence>
<keyword evidence="1" id="KW-1133">Transmembrane helix</keyword>
<dbReference type="STRING" id="1801672.A2896_01865"/>
<dbReference type="EMBL" id="MHMH01000007">
    <property type="protein sequence ID" value="OGZ24660.1"/>
    <property type="molecule type" value="Genomic_DNA"/>
</dbReference>
<dbReference type="Gene3D" id="3.40.1000.10">
    <property type="entry name" value="Mog1/PsbP, alpha/beta/alpha sandwich"/>
    <property type="match status" value="1"/>
</dbReference>
<accession>A0A1G2EH16</accession>
<evidence type="ECO:0000256" key="1">
    <source>
        <dbReference type="SAM" id="Phobius"/>
    </source>
</evidence>
<reference evidence="3 4" key="1">
    <citation type="journal article" date="2016" name="Nat. Commun.">
        <title>Thousands of microbial genomes shed light on interconnected biogeochemical processes in an aquifer system.</title>
        <authorList>
            <person name="Anantharaman K."/>
            <person name="Brown C.T."/>
            <person name="Hug L.A."/>
            <person name="Sharon I."/>
            <person name="Castelle C.J."/>
            <person name="Probst A.J."/>
            <person name="Thomas B.C."/>
            <person name="Singh A."/>
            <person name="Wilkins M.J."/>
            <person name="Karaoz U."/>
            <person name="Brodie E.L."/>
            <person name="Williams K.H."/>
            <person name="Hubbard S.S."/>
            <person name="Banfield J.F."/>
        </authorList>
    </citation>
    <scope>NUCLEOTIDE SEQUENCE [LARGE SCALE GENOMIC DNA]</scope>
</reference>
<feature type="transmembrane region" description="Helical" evidence="1">
    <location>
        <begin position="9"/>
        <end position="27"/>
    </location>
</feature>
<gene>
    <name evidence="3" type="ORF">A2896_01865</name>
</gene>
<dbReference type="AlphaFoldDB" id="A0A1G2EH16"/>
<name>A0A1G2EH16_9BACT</name>
<dbReference type="GO" id="GO:0015979">
    <property type="term" value="P:photosynthesis"/>
    <property type="evidence" value="ECO:0007669"/>
    <property type="project" value="InterPro"/>
</dbReference>
<dbReference type="Proteomes" id="UP000178647">
    <property type="component" value="Unassembled WGS sequence"/>
</dbReference>
<keyword evidence="1" id="KW-0472">Membrane</keyword>
<proteinExistence type="predicted"/>
<dbReference type="GO" id="GO:0005509">
    <property type="term" value="F:calcium ion binding"/>
    <property type="evidence" value="ECO:0007669"/>
    <property type="project" value="InterPro"/>
</dbReference>
<evidence type="ECO:0000313" key="3">
    <source>
        <dbReference type="EMBL" id="OGZ24660.1"/>
    </source>
</evidence>
<sequence length="222" mass="25143">MNIQKHSKILIILVVLTALAGAGFFVYKNLAEPKIAEDETLVAVSDDQLVIKEAAPEATLLVKDDFQITLPPGWQEVQEVKDFPGVLTMAVDAKEEIQDEKAKNIDFQTNFSIKRDDLAKYSSLSGAADYVKSIKDSLAQLIPGINFTHEEQRTIGGRNAFFIECESTQQEIDFKTLLVFIEGNNQTIWAISFNTFQDSWTAYRDLFYQTAESFRLKYQLEL</sequence>
<dbReference type="GO" id="GO:0009654">
    <property type="term" value="C:photosystem II oxygen evolving complex"/>
    <property type="evidence" value="ECO:0007669"/>
    <property type="project" value="InterPro"/>
</dbReference>
<dbReference type="InterPro" id="IPR002683">
    <property type="entry name" value="PsbP_C"/>
</dbReference>
<evidence type="ECO:0000313" key="4">
    <source>
        <dbReference type="Proteomes" id="UP000178647"/>
    </source>
</evidence>